<feature type="compositionally biased region" description="Polar residues" evidence="4">
    <location>
        <begin position="32"/>
        <end position="53"/>
    </location>
</feature>
<dbReference type="GO" id="GO:0031930">
    <property type="term" value="P:mitochondria-nucleus signaling pathway"/>
    <property type="evidence" value="ECO:0007669"/>
    <property type="project" value="TreeGrafter"/>
</dbReference>
<feature type="compositionally biased region" description="Low complexity" evidence="4">
    <location>
        <begin position="13"/>
        <end position="25"/>
    </location>
</feature>
<dbReference type="Proteomes" id="UP000541444">
    <property type="component" value="Unassembled WGS sequence"/>
</dbReference>
<comment type="similarity">
    <text evidence="1">Belongs to the PPR family. P subfamily.</text>
</comment>
<name>A0A7J7NZ72_9MAGN</name>
<dbReference type="InterPro" id="IPR002885">
    <property type="entry name" value="PPR_rpt"/>
</dbReference>
<evidence type="ECO:0008006" key="7">
    <source>
        <dbReference type="Google" id="ProtNLM"/>
    </source>
</evidence>
<evidence type="ECO:0000313" key="6">
    <source>
        <dbReference type="Proteomes" id="UP000541444"/>
    </source>
</evidence>
<keyword evidence="6" id="KW-1185">Reference proteome</keyword>
<dbReference type="AlphaFoldDB" id="A0A7J7NZ72"/>
<feature type="repeat" description="PPR" evidence="3">
    <location>
        <begin position="343"/>
        <end position="377"/>
    </location>
</feature>
<feature type="compositionally biased region" description="Polar residues" evidence="4">
    <location>
        <begin position="1"/>
        <end position="12"/>
    </location>
</feature>
<feature type="repeat" description="PPR" evidence="3">
    <location>
        <begin position="273"/>
        <end position="307"/>
    </location>
</feature>
<dbReference type="Pfam" id="PF01535">
    <property type="entry name" value="PPR"/>
    <property type="match status" value="1"/>
</dbReference>
<evidence type="ECO:0000256" key="3">
    <source>
        <dbReference type="PROSITE-ProRule" id="PRU00708"/>
    </source>
</evidence>
<sequence>MGKLSSSRRVANSLSVVKPSQSSSPFPHKPHLSSSNPKTNRPQHSSSRKTLTPSLIPPQTPTKPIFESPNLSDARTKYDSVLQFHADSLGLRHHNALLRAFAKLGSFQDCIFLLEHMRRKNPSFAPDRTTFDILLWRACKTPSTLDPECRMISQAVKLMVSNGCRPDNVSIDLAVRGLCNVEREDDAIELVKEFSVKYSPPDTFTYNFFVRHLCKNWTMSAVYDFIKEMKEKVNLKPDVVTYTTLIDNVCKSGNLRQATKLIGELTEAGLKKDCYLYNTIMKGHIKLNEGSEVFRVYNEMLDKGVKPDLVTYNTLIFGLSKVGRVDEAKKFLRVIVDSGHFPDTVTYTTLMNGMCRKGETLKAIDLLRAMEEEGCTPNSCTYNTLLYGLCKSKFLEKATELYEAMKAAEMKLESSTYASFVRVLCRHDKIADAYEAFDYVVESKSLTDVSAYSTLESTLKSLKKAKG</sequence>
<evidence type="ECO:0000256" key="1">
    <source>
        <dbReference type="ARBA" id="ARBA00007626"/>
    </source>
</evidence>
<protein>
    <recommendedName>
        <fullName evidence="7">Pentatricopeptide repeat-containing protein</fullName>
    </recommendedName>
</protein>
<dbReference type="EMBL" id="JACGCM010000427">
    <property type="protein sequence ID" value="KAF6172477.1"/>
    <property type="molecule type" value="Genomic_DNA"/>
</dbReference>
<gene>
    <name evidence="5" type="ORF">GIB67_006990</name>
</gene>
<dbReference type="PANTHER" id="PTHR47936">
    <property type="entry name" value="PPR_LONG DOMAIN-CONTAINING PROTEIN"/>
    <property type="match status" value="1"/>
</dbReference>
<accession>A0A7J7NZ72</accession>
<dbReference type="GO" id="GO:0010019">
    <property type="term" value="P:chloroplast-nucleus signaling pathway"/>
    <property type="evidence" value="ECO:0007669"/>
    <property type="project" value="TreeGrafter"/>
</dbReference>
<dbReference type="PROSITE" id="PS51375">
    <property type="entry name" value="PPR"/>
    <property type="match status" value="5"/>
</dbReference>
<proteinExistence type="inferred from homology"/>
<evidence type="ECO:0000256" key="2">
    <source>
        <dbReference type="ARBA" id="ARBA00022737"/>
    </source>
</evidence>
<dbReference type="Pfam" id="PF13041">
    <property type="entry name" value="PPR_2"/>
    <property type="match status" value="3"/>
</dbReference>
<dbReference type="Gene3D" id="1.25.40.10">
    <property type="entry name" value="Tetratricopeptide repeat domain"/>
    <property type="match status" value="4"/>
</dbReference>
<organism evidence="5 6">
    <name type="scientific">Kingdonia uniflora</name>
    <dbReference type="NCBI Taxonomy" id="39325"/>
    <lineage>
        <taxon>Eukaryota</taxon>
        <taxon>Viridiplantae</taxon>
        <taxon>Streptophyta</taxon>
        <taxon>Embryophyta</taxon>
        <taxon>Tracheophyta</taxon>
        <taxon>Spermatophyta</taxon>
        <taxon>Magnoliopsida</taxon>
        <taxon>Ranunculales</taxon>
        <taxon>Circaeasteraceae</taxon>
        <taxon>Kingdonia</taxon>
    </lineage>
</organism>
<evidence type="ECO:0000256" key="4">
    <source>
        <dbReference type="SAM" id="MobiDB-lite"/>
    </source>
</evidence>
<dbReference type="InterPro" id="IPR011990">
    <property type="entry name" value="TPR-like_helical_dom_sf"/>
</dbReference>
<dbReference type="GO" id="GO:0009507">
    <property type="term" value="C:chloroplast"/>
    <property type="evidence" value="ECO:0007669"/>
    <property type="project" value="TreeGrafter"/>
</dbReference>
<reference evidence="5 6" key="1">
    <citation type="journal article" date="2020" name="IScience">
        <title>Genome Sequencing of the Endangered Kingdonia uniflora (Circaeasteraceae, Ranunculales) Reveals Potential Mechanisms of Evolutionary Specialization.</title>
        <authorList>
            <person name="Sun Y."/>
            <person name="Deng T."/>
            <person name="Zhang A."/>
            <person name="Moore M.J."/>
            <person name="Landis J.B."/>
            <person name="Lin N."/>
            <person name="Zhang H."/>
            <person name="Zhang X."/>
            <person name="Huang J."/>
            <person name="Zhang X."/>
            <person name="Sun H."/>
            <person name="Wang H."/>
        </authorList>
    </citation>
    <scope>NUCLEOTIDE SEQUENCE [LARGE SCALE GENOMIC DNA]</scope>
    <source>
        <strain evidence="5">TB1705</strain>
        <tissue evidence="5">Leaf</tissue>
    </source>
</reference>
<dbReference type="NCBIfam" id="TIGR00756">
    <property type="entry name" value="PPR"/>
    <property type="match status" value="5"/>
</dbReference>
<feature type="repeat" description="PPR" evidence="3">
    <location>
        <begin position="378"/>
        <end position="412"/>
    </location>
</feature>
<feature type="region of interest" description="Disordered" evidence="4">
    <location>
        <begin position="1"/>
        <end position="70"/>
    </location>
</feature>
<dbReference type="PANTHER" id="PTHR47936:SF1">
    <property type="entry name" value="PENTATRICOPEPTIDE REPEAT-CONTAINING PROTEIN GUN1, CHLOROPLASTIC"/>
    <property type="match status" value="1"/>
</dbReference>
<feature type="repeat" description="PPR" evidence="3">
    <location>
        <begin position="238"/>
        <end position="272"/>
    </location>
</feature>
<feature type="repeat" description="PPR" evidence="3">
    <location>
        <begin position="308"/>
        <end position="342"/>
    </location>
</feature>
<evidence type="ECO:0000313" key="5">
    <source>
        <dbReference type="EMBL" id="KAF6172477.1"/>
    </source>
</evidence>
<comment type="caution">
    <text evidence="5">The sequence shown here is derived from an EMBL/GenBank/DDBJ whole genome shotgun (WGS) entry which is preliminary data.</text>
</comment>
<dbReference type="OrthoDB" id="185373at2759"/>
<keyword evidence="2" id="KW-0677">Repeat</keyword>